<evidence type="ECO:0000313" key="2">
    <source>
        <dbReference type="EMBL" id="AOJ05254.1"/>
    </source>
</evidence>
<proteinExistence type="predicted"/>
<name>A0A1B4FNL8_9BURK</name>
<dbReference type="EMBL" id="CP013387">
    <property type="protein sequence ID" value="AOJ05254.1"/>
    <property type="molecule type" value="Genomic_DNA"/>
</dbReference>
<accession>A0A1B4FNL8</accession>
<feature type="region of interest" description="Disordered" evidence="1">
    <location>
        <begin position="36"/>
        <end position="73"/>
    </location>
</feature>
<dbReference type="AlphaFoldDB" id="A0A1B4FNL8"/>
<gene>
    <name evidence="2" type="ORF">WS70_26485</name>
</gene>
<dbReference type="KEGG" id="buu:WS70_26485"/>
<reference evidence="2 3" key="1">
    <citation type="submission" date="2015-12" db="EMBL/GenBank/DDBJ databases">
        <title>Diversity of Burkholderia near neighbor genomes.</title>
        <authorList>
            <person name="Sahl J."/>
            <person name="Wagner D."/>
            <person name="Keim P."/>
        </authorList>
    </citation>
    <scope>NUCLEOTIDE SEQUENCE [LARGE SCALE GENOMIC DNA]</scope>
    <source>
        <strain evidence="2 3">BDU6</strain>
    </source>
</reference>
<dbReference type="Proteomes" id="UP000062519">
    <property type="component" value="Chromosome 2"/>
</dbReference>
<evidence type="ECO:0000256" key="1">
    <source>
        <dbReference type="SAM" id="MobiDB-lite"/>
    </source>
</evidence>
<organism evidence="2 3">
    <name type="scientific">Burkholderia mayonis</name>
    <dbReference type="NCBI Taxonomy" id="1385591"/>
    <lineage>
        <taxon>Bacteria</taxon>
        <taxon>Pseudomonadati</taxon>
        <taxon>Pseudomonadota</taxon>
        <taxon>Betaproteobacteria</taxon>
        <taxon>Burkholderiales</taxon>
        <taxon>Burkholderiaceae</taxon>
        <taxon>Burkholderia</taxon>
        <taxon>pseudomallei group</taxon>
    </lineage>
</organism>
<keyword evidence="3" id="KW-1185">Reference proteome</keyword>
<evidence type="ECO:0000313" key="3">
    <source>
        <dbReference type="Proteomes" id="UP000062519"/>
    </source>
</evidence>
<protein>
    <submittedName>
        <fullName evidence="2">Uncharacterized protein</fullName>
    </submittedName>
</protein>
<sequence>MRRFACWRSNRSRRPLSAVSASAPSVTVPAIRGVWPRPACATTSPPSDESPATPRLNAAMLNPDATSDDRGAKCRACLTP</sequence>